<feature type="non-terminal residue" evidence="10">
    <location>
        <position position="1"/>
    </location>
</feature>
<evidence type="ECO:0000256" key="9">
    <source>
        <dbReference type="SAM" id="Phobius"/>
    </source>
</evidence>
<dbReference type="OrthoDB" id="263893at2759"/>
<comment type="subcellular location">
    <subcellularLocation>
        <location evidence="1">Endoplasmic reticulum membrane</location>
        <topology evidence="1">Multi-pass membrane protein</topology>
    </subcellularLocation>
</comment>
<evidence type="ECO:0000313" key="10">
    <source>
        <dbReference type="EMBL" id="EMD31176.1"/>
    </source>
</evidence>
<evidence type="ECO:0000256" key="3">
    <source>
        <dbReference type="ARBA" id="ARBA00017059"/>
    </source>
</evidence>
<feature type="non-terminal residue" evidence="10">
    <location>
        <position position="66"/>
    </location>
</feature>
<evidence type="ECO:0000256" key="6">
    <source>
        <dbReference type="ARBA" id="ARBA00022989"/>
    </source>
</evidence>
<dbReference type="InterPro" id="IPR009542">
    <property type="entry name" value="Spc1/SPCS1"/>
</dbReference>
<keyword evidence="5" id="KW-0256">Endoplasmic reticulum</keyword>
<comment type="similarity">
    <text evidence="2">Belongs to the SPCS1 family.</text>
</comment>
<dbReference type="HOGENOM" id="CLU_134505_2_0_1"/>
<name>M2QXB6_CERS8</name>
<dbReference type="GO" id="GO:0005787">
    <property type="term" value="C:signal peptidase complex"/>
    <property type="evidence" value="ECO:0007669"/>
    <property type="project" value="InterPro"/>
</dbReference>
<dbReference type="GO" id="GO:0045047">
    <property type="term" value="P:protein targeting to ER"/>
    <property type="evidence" value="ECO:0007669"/>
    <property type="project" value="TreeGrafter"/>
</dbReference>
<evidence type="ECO:0000256" key="5">
    <source>
        <dbReference type="ARBA" id="ARBA00022824"/>
    </source>
</evidence>
<gene>
    <name evidence="10" type="ORF">CERSUDRAFT_37765</name>
</gene>
<feature type="transmembrane region" description="Helical" evidence="9">
    <location>
        <begin position="37"/>
        <end position="56"/>
    </location>
</feature>
<evidence type="ECO:0000256" key="4">
    <source>
        <dbReference type="ARBA" id="ARBA00022692"/>
    </source>
</evidence>
<evidence type="ECO:0000256" key="1">
    <source>
        <dbReference type="ARBA" id="ARBA00004477"/>
    </source>
</evidence>
<dbReference type="PANTHER" id="PTHR13202">
    <property type="entry name" value="MICROSOMAL SIGNAL PEPTIDASE 12 KDA SUBUNIT"/>
    <property type="match status" value="1"/>
</dbReference>
<dbReference type="GO" id="GO:0006465">
    <property type="term" value="P:signal peptide processing"/>
    <property type="evidence" value="ECO:0007669"/>
    <property type="project" value="InterPro"/>
</dbReference>
<keyword evidence="7 9" id="KW-0472">Membrane</keyword>
<dbReference type="AlphaFoldDB" id="M2QXB6"/>
<evidence type="ECO:0000256" key="8">
    <source>
        <dbReference type="ARBA" id="ARBA00045204"/>
    </source>
</evidence>
<evidence type="ECO:0000256" key="2">
    <source>
        <dbReference type="ARBA" id="ARBA00005245"/>
    </source>
</evidence>
<keyword evidence="6 9" id="KW-1133">Transmembrane helix</keyword>
<keyword evidence="4 9" id="KW-0812">Transmembrane</keyword>
<protein>
    <recommendedName>
        <fullName evidence="3">Signal peptidase complex subunit 1</fullName>
    </recommendedName>
</protein>
<dbReference type="Proteomes" id="UP000016930">
    <property type="component" value="Unassembled WGS sequence"/>
</dbReference>
<feature type="transmembrane region" description="Helical" evidence="9">
    <location>
        <begin position="12"/>
        <end position="30"/>
    </location>
</feature>
<accession>M2QXB6</accession>
<sequence length="66" mass="7519">DFEGQKLVEQIVKIWLALTTVIAFVLGFALQSLRITFGTFTVSLIGLSLTVLPPWPMYNRHTVQWL</sequence>
<comment type="function">
    <text evidence="8">Component of the signal peptidase complex (SPC) which catalyzes the cleavage of N-terminal signal sequences from nascent proteins as they are translocated into the lumen of the endoplasmic reticulum. Dispensable for SPC enzymatic activity.</text>
</comment>
<dbReference type="Pfam" id="PF06645">
    <property type="entry name" value="SPC12"/>
    <property type="match status" value="1"/>
</dbReference>
<proteinExistence type="inferred from homology"/>
<keyword evidence="11" id="KW-1185">Reference proteome</keyword>
<dbReference type="STRING" id="914234.M2QXB6"/>
<reference evidence="10 11" key="1">
    <citation type="journal article" date="2012" name="Proc. Natl. Acad. Sci. U.S.A.">
        <title>Comparative genomics of Ceriporiopsis subvermispora and Phanerochaete chrysosporium provide insight into selective ligninolysis.</title>
        <authorList>
            <person name="Fernandez-Fueyo E."/>
            <person name="Ruiz-Duenas F.J."/>
            <person name="Ferreira P."/>
            <person name="Floudas D."/>
            <person name="Hibbett D.S."/>
            <person name="Canessa P."/>
            <person name="Larrondo L.F."/>
            <person name="James T.Y."/>
            <person name="Seelenfreund D."/>
            <person name="Lobos S."/>
            <person name="Polanco R."/>
            <person name="Tello M."/>
            <person name="Honda Y."/>
            <person name="Watanabe T."/>
            <person name="Watanabe T."/>
            <person name="Ryu J.S."/>
            <person name="Kubicek C.P."/>
            <person name="Schmoll M."/>
            <person name="Gaskell J."/>
            <person name="Hammel K.E."/>
            <person name="St John F.J."/>
            <person name="Vanden Wymelenberg A."/>
            <person name="Sabat G."/>
            <person name="Splinter BonDurant S."/>
            <person name="Syed K."/>
            <person name="Yadav J.S."/>
            <person name="Doddapaneni H."/>
            <person name="Subramanian V."/>
            <person name="Lavin J.L."/>
            <person name="Oguiza J.A."/>
            <person name="Perez G."/>
            <person name="Pisabarro A.G."/>
            <person name="Ramirez L."/>
            <person name="Santoyo F."/>
            <person name="Master E."/>
            <person name="Coutinho P.M."/>
            <person name="Henrissat B."/>
            <person name="Lombard V."/>
            <person name="Magnuson J.K."/>
            <person name="Kuees U."/>
            <person name="Hori C."/>
            <person name="Igarashi K."/>
            <person name="Samejima M."/>
            <person name="Held B.W."/>
            <person name="Barry K.W."/>
            <person name="LaButti K.M."/>
            <person name="Lapidus A."/>
            <person name="Lindquist E.A."/>
            <person name="Lucas S.M."/>
            <person name="Riley R."/>
            <person name="Salamov A.A."/>
            <person name="Hoffmeister D."/>
            <person name="Schwenk D."/>
            <person name="Hadar Y."/>
            <person name="Yarden O."/>
            <person name="de Vries R.P."/>
            <person name="Wiebenga A."/>
            <person name="Stenlid J."/>
            <person name="Eastwood D."/>
            <person name="Grigoriev I.V."/>
            <person name="Berka R.M."/>
            <person name="Blanchette R.A."/>
            <person name="Kersten P."/>
            <person name="Martinez A.T."/>
            <person name="Vicuna R."/>
            <person name="Cullen D."/>
        </authorList>
    </citation>
    <scope>NUCLEOTIDE SEQUENCE [LARGE SCALE GENOMIC DNA]</scope>
    <source>
        <strain evidence="10 11">B</strain>
    </source>
</reference>
<dbReference type="EMBL" id="KB445822">
    <property type="protein sequence ID" value="EMD31176.1"/>
    <property type="molecule type" value="Genomic_DNA"/>
</dbReference>
<evidence type="ECO:0000256" key="7">
    <source>
        <dbReference type="ARBA" id="ARBA00023136"/>
    </source>
</evidence>
<evidence type="ECO:0000313" key="11">
    <source>
        <dbReference type="Proteomes" id="UP000016930"/>
    </source>
</evidence>
<dbReference type="PANTHER" id="PTHR13202:SF0">
    <property type="entry name" value="SIGNAL PEPTIDASE COMPLEX SUBUNIT 1"/>
    <property type="match status" value="1"/>
</dbReference>
<organism evidence="10 11">
    <name type="scientific">Ceriporiopsis subvermispora (strain B)</name>
    <name type="common">White-rot fungus</name>
    <name type="synonym">Gelatoporia subvermispora</name>
    <dbReference type="NCBI Taxonomy" id="914234"/>
    <lineage>
        <taxon>Eukaryota</taxon>
        <taxon>Fungi</taxon>
        <taxon>Dikarya</taxon>
        <taxon>Basidiomycota</taxon>
        <taxon>Agaricomycotina</taxon>
        <taxon>Agaricomycetes</taxon>
        <taxon>Polyporales</taxon>
        <taxon>Gelatoporiaceae</taxon>
        <taxon>Gelatoporia</taxon>
    </lineage>
</organism>